<dbReference type="InterPro" id="IPR048491">
    <property type="entry name" value="XMAP215_CLASP_TOG"/>
</dbReference>
<evidence type="ECO:0000256" key="3">
    <source>
        <dbReference type="ARBA" id="ARBA00023212"/>
    </source>
</evidence>
<feature type="domain" description="TOG" evidence="6">
    <location>
        <begin position="520"/>
        <end position="763"/>
    </location>
</feature>
<evidence type="ECO:0000259" key="6">
    <source>
        <dbReference type="SMART" id="SM01349"/>
    </source>
</evidence>
<feature type="compositionally biased region" description="Basic and acidic residues" evidence="5">
    <location>
        <begin position="1726"/>
        <end position="1740"/>
    </location>
</feature>
<evidence type="ECO:0000313" key="8">
    <source>
        <dbReference type="Proteomes" id="UP000039865"/>
    </source>
</evidence>
<feature type="coiled-coil region" evidence="4">
    <location>
        <begin position="1834"/>
        <end position="1935"/>
    </location>
</feature>
<feature type="compositionally biased region" description="Polar residues" evidence="5">
    <location>
        <begin position="1741"/>
        <end position="1759"/>
    </location>
</feature>
<evidence type="ECO:0000256" key="2">
    <source>
        <dbReference type="ARBA" id="ARBA00022490"/>
    </source>
</evidence>
<feature type="compositionally biased region" description="Polar residues" evidence="5">
    <location>
        <begin position="1674"/>
        <end position="1683"/>
    </location>
</feature>
<sequence>MSFYDNLADSGYLNQQDLQNQFQSNQFLLEKSMEATNKFVDFDQYELEASNANQNPYMIGNQFKFGGNEPMTQNILPNQNYKKTFQPDLQVQTYLDQFQMPSAIKSPLSGQNNISQLDIQKNLFGQGNQYEDNDGLLKDSITGLPYNQPRRLLQIEEDDVIQIQTFNQPKEIQTGRFPKNHNSDMMFEQKQTILFNEEIEKFKNQNDQIQQVLMQLQGPQGGNQNLKHVSDPFTLNNHQLKTQINNMDLNQVNQSSNSSYHYQNLQRSQSQLIPNLNQNLGGVQTEQQRLARYNFDRLNQDNSILELAKMKDSGNSNSVTPQSLYANNEIKINRNNEVEYSRDASYIQQQQNNSKIMMANEFNKNYPQFNIDNNDFFKIPPLNTGLPTVGNSIISYQKFTPPYNLNGRLPEEYEQENIDQNLYQGNNTFLPPVRGNQQYSGHQNFNLVQKSDESMIQRDAFPEVMKQKQIPSQIHYERQISQQDYKRKEIMSKFDDIPIKDLNKADGYQEKRLDDENEDQYDDGEQNLSLIEQVDHIKWKIRMSAYKEINNQFYNEFSKNCKATKLNEFQDEEQGMNPFDMYANILPKMICDSNLVAQYEGLNCLLTYIKFAADIKQVVHQVNGILLEKIQHNKPNFREITLKIVINILKKDKQLTILPEIVRRFKNKNTKIATFACESVVECFKQQLLIDESSMKQIFKATQDNLGHSNKELRDTSFQIIQEIYKNCEDDLNNFMKNLKNLRPVQQKDIKDMLSEIGKQKSNIMLFKIQATQAQTYTEGFSPKRGKEKQLMQEQEVQQEQNDKFESDLLLLVPENFYEIPYISQINAKKKGMEAFNAELEKIISRKQYSQVQNKDYTQIFNVVTHVILFKLIKQQMLEDSNSLVFMEGIKTVEYLSQIMGKNIKAQKIRQFIGLLADKVIILFYQQFIQFKETKTGPINAVNRALNMIIKKQCLPISGFFEHSINTLTFNSKNARVKQLLLEKCDQIIQEEQSLSEEVILAIFKSVKDKVVSLIQKDTNASVRDAAISLIATFKAFSKNQEKSIIDEVINTMPKYRITEIQKLVTERQQTKVIQSPKCNSNDTEEQIQSKQKEIPQKANDFYYDGRTIPGQYQIHLADIILNIKKMATQSVNGLTAIQQKWDDAIENLGDIGLKQTKPIIISCMHWLFSQNYKFIKENQQVIDSLLNLMKKVYCIERSVEFDSSTHSSSELEQAIQIVLLSLKWINYQKQLEIILNILQSSSPTIQVFINSLLKGFNLFSSTQLRDELPQVLVFAFNWLSQKINLLLQKGLNYSDFEDIRSEVLTNYLGIILDEDKRNTVIQAIISFKEQITQQKKKIEYLHDQSSIMQEEEEKQDEEDNKITSKIVNQINSVDHYEELKLSELQQPVIHKTIGEEIAMVLDSDFNQGLQLIKKLEGNSQTLSNEDKELILQKVLSFVTNISRTPIQKQQQAFSLKALLWMKEEIFGVEDCYRFSPFIMSSFAQAEFAQRDSSVEKYLMDKWIQNFRLKDLIDRISVACSENQDLFASLFNWLMISTIKGNEEEKWAIEDFRKVSLMLAKNILETVVSEFFQICVEKFGTQKIQDFMEIQLMHHQQLYNVFMAWFTQNYLNHQQKQLVMQDKLNLPQTKGESSSNQSSVYNSNFVQTREGLHFQEQQQNNVDESGIHSVRGKSASSQHSQLYQKLREKRKSSNQRKFGDDDGFNKYEQIMNRLEAQLQQQNSSKKQKEPVSDSKDDSAEKQPQQQNIQFFKTNGSNYYQSDKSKRYQIVKTDEDDELEDSLHLKNDDIQLRVQQQNQVKPTQIEEYKSEKAENLVDNKILDQEYKLKESTMKENLWRLELEKLQLEKERIERERYEIMQAKNKETAEWREKYEDIRQDHNDVISNLQEANKCYLTQVSENEDLKNQLKLMQDQHKFMLKKFDEFEQRLQQQQEQQILQKLQPDRKSKDVNVVKEEQLAIVKQLFNDHQVQSVQGAEEIGVKKIQELLLNFDDKEETQRIGVALLIHYQQLKNSDQKLKLVMALQVSLENEDILFALPLETYRTLLDFNLKIFAKEKALLESTNIRASSQSMQKGINEQNQITQEAQKLVSKLLNSKEFTTSLVTLFQILRSAMPENLATDLSEEQKHYLRVVLRCISRITKALHSENPDLIRAFDVLIEMQKIFIKNPPESLREDLPCLQDFDYVYRGLKDVSDKLMELQPEKVVSFLEFIQDQKQNAFTKYMQQVMAPRMTKQNDDYYY</sequence>
<proteinExistence type="predicted"/>
<feature type="region of interest" description="Disordered" evidence="5">
    <location>
        <begin position="1668"/>
        <end position="1704"/>
    </location>
</feature>
<reference evidence="7 8" key="1">
    <citation type="submission" date="2014-06" db="EMBL/GenBank/DDBJ databases">
        <authorList>
            <person name="Swart Estienne"/>
        </authorList>
    </citation>
    <scope>NUCLEOTIDE SEQUENCE [LARGE SCALE GENOMIC DNA]</scope>
    <source>
        <strain evidence="7 8">130c</strain>
    </source>
</reference>
<keyword evidence="8" id="KW-1185">Reference proteome</keyword>
<dbReference type="InterPro" id="IPR011989">
    <property type="entry name" value="ARM-like"/>
</dbReference>
<keyword evidence="4" id="KW-0175">Coiled coil</keyword>
<dbReference type="Proteomes" id="UP000039865">
    <property type="component" value="Unassembled WGS sequence"/>
</dbReference>
<organism evidence="7 8">
    <name type="scientific">Stylonychia lemnae</name>
    <name type="common">Ciliate</name>
    <dbReference type="NCBI Taxonomy" id="5949"/>
    <lineage>
        <taxon>Eukaryota</taxon>
        <taxon>Sar</taxon>
        <taxon>Alveolata</taxon>
        <taxon>Ciliophora</taxon>
        <taxon>Intramacronucleata</taxon>
        <taxon>Spirotrichea</taxon>
        <taxon>Stichotrichia</taxon>
        <taxon>Sporadotrichida</taxon>
        <taxon>Oxytrichidae</taxon>
        <taxon>Stylonychinae</taxon>
        <taxon>Stylonychia</taxon>
    </lineage>
</organism>
<dbReference type="OMA" id="YEKPQID"/>
<protein>
    <recommendedName>
        <fullName evidence="6">TOG domain-containing protein</fullName>
    </recommendedName>
</protein>
<keyword evidence="2" id="KW-0963">Cytoplasm</keyword>
<dbReference type="SMART" id="SM01349">
    <property type="entry name" value="TOG"/>
    <property type="match status" value="2"/>
</dbReference>
<evidence type="ECO:0000313" key="7">
    <source>
        <dbReference type="EMBL" id="CDW78546.1"/>
    </source>
</evidence>
<dbReference type="GO" id="GO:0015631">
    <property type="term" value="F:tubulin binding"/>
    <property type="evidence" value="ECO:0007669"/>
    <property type="project" value="InterPro"/>
</dbReference>
<dbReference type="Gene3D" id="1.25.10.10">
    <property type="entry name" value="Leucine-rich Repeat Variant"/>
    <property type="match status" value="2"/>
</dbReference>
<accession>A0A078A9K0</accession>
<dbReference type="SUPFAM" id="SSF48371">
    <property type="entry name" value="ARM repeat"/>
    <property type="match status" value="1"/>
</dbReference>
<dbReference type="InParanoid" id="A0A078A9K0"/>
<evidence type="ECO:0000256" key="4">
    <source>
        <dbReference type="SAM" id="Coils"/>
    </source>
</evidence>
<gene>
    <name evidence="7" type="primary">Contig6936.g335</name>
    <name evidence="7" type="ORF">STYLEM_7525</name>
</gene>
<dbReference type="GO" id="GO:0005856">
    <property type="term" value="C:cytoskeleton"/>
    <property type="evidence" value="ECO:0007669"/>
    <property type="project" value="UniProtKB-SubCell"/>
</dbReference>
<evidence type="ECO:0000256" key="1">
    <source>
        <dbReference type="ARBA" id="ARBA00004245"/>
    </source>
</evidence>
<dbReference type="InterPro" id="IPR034085">
    <property type="entry name" value="TOG"/>
</dbReference>
<evidence type="ECO:0000256" key="5">
    <source>
        <dbReference type="SAM" id="MobiDB-lite"/>
    </source>
</evidence>
<dbReference type="EMBL" id="CCKQ01007189">
    <property type="protein sequence ID" value="CDW78546.1"/>
    <property type="molecule type" value="Genomic_DNA"/>
</dbReference>
<dbReference type="OrthoDB" id="292109at2759"/>
<comment type="subcellular location">
    <subcellularLocation>
        <location evidence="1">Cytoplasm</location>
        <location evidence="1">Cytoskeleton</location>
    </subcellularLocation>
</comment>
<keyword evidence="3" id="KW-0206">Cytoskeleton</keyword>
<feature type="domain" description="TOG" evidence="6">
    <location>
        <begin position="804"/>
        <end position="1055"/>
    </location>
</feature>
<name>A0A078A9K0_STYLE</name>
<dbReference type="InterPro" id="IPR016024">
    <property type="entry name" value="ARM-type_fold"/>
</dbReference>
<dbReference type="Pfam" id="PF21041">
    <property type="entry name" value="XMAP215_CLASP_TOG"/>
    <property type="match status" value="1"/>
</dbReference>
<feature type="region of interest" description="Disordered" evidence="5">
    <location>
        <begin position="1718"/>
        <end position="1759"/>
    </location>
</feature>